<gene>
    <name evidence="2" type="ORF">DIZ78_15155</name>
</gene>
<feature type="domain" description="NAD-dependent epimerase/dehydratase" evidence="1">
    <location>
        <begin position="85"/>
        <end position="211"/>
    </location>
</feature>
<dbReference type="Proteomes" id="UP000254771">
    <property type="component" value="Unassembled WGS sequence"/>
</dbReference>
<reference evidence="2 3" key="1">
    <citation type="journal article" date="2018" name="ISME J.">
        <title>Endosymbiont genomes yield clues of tubeworm success.</title>
        <authorList>
            <person name="Li Y."/>
            <person name="Liles M.R."/>
            <person name="Halanych K.M."/>
        </authorList>
    </citation>
    <scope>NUCLEOTIDE SEQUENCE [LARGE SCALE GENOMIC DNA]</scope>
    <source>
        <strain evidence="2">A1462</strain>
    </source>
</reference>
<dbReference type="PANTHER" id="PTHR48079:SF6">
    <property type="entry name" value="NAD(P)-BINDING DOMAIN-CONTAINING PROTEIN-RELATED"/>
    <property type="match status" value="1"/>
</dbReference>
<comment type="caution">
    <text evidence="2">The sequence shown here is derived from an EMBL/GenBank/DDBJ whole genome shotgun (WGS) entry which is preliminary data.</text>
</comment>
<proteinExistence type="predicted"/>
<evidence type="ECO:0000313" key="3">
    <source>
        <dbReference type="Proteomes" id="UP000254771"/>
    </source>
</evidence>
<dbReference type="AlphaFoldDB" id="A0A370DEM7"/>
<evidence type="ECO:0000259" key="1">
    <source>
        <dbReference type="Pfam" id="PF01370"/>
    </source>
</evidence>
<dbReference type="PANTHER" id="PTHR48079">
    <property type="entry name" value="PROTEIN YEEZ"/>
    <property type="match status" value="1"/>
</dbReference>
<dbReference type="EMBL" id="QFXE01000020">
    <property type="protein sequence ID" value="RDH83331.1"/>
    <property type="molecule type" value="Genomic_DNA"/>
</dbReference>
<dbReference type="Pfam" id="PF01370">
    <property type="entry name" value="Epimerase"/>
    <property type="match status" value="1"/>
</dbReference>
<dbReference type="GO" id="GO:0004029">
    <property type="term" value="F:aldehyde dehydrogenase (NAD+) activity"/>
    <property type="evidence" value="ECO:0007669"/>
    <property type="project" value="TreeGrafter"/>
</dbReference>
<organism evidence="2 3">
    <name type="scientific">endosymbiont of Escarpia spicata</name>
    <dbReference type="NCBI Taxonomy" id="2200908"/>
    <lineage>
        <taxon>Bacteria</taxon>
        <taxon>Pseudomonadati</taxon>
        <taxon>Pseudomonadota</taxon>
        <taxon>Gammaproteobacteria</taxon>
        <taxon>sulfur-oxidizing symbionts</taxon>
    </lineage>
</organism>
<dbReference type="InterPro" id="IPR051783">
    <property type="entry name" value="NAD(P)-dependent_oxidoreduct"/>
</dbReference>
<dbReference type="InterPro" id="IPR001509">
    <property type="entry name" value="Epimerase_deHydtase"/>
</dbReference>
<protein>
    <submittedName>
        <fullName evidence="2">NAD(P)-dependent oxidoreductase</fullName>
    </submittedName>
</protein>
<accession>A0A370DEM7</accession>
<sequence>MQRVTIVGCGDIGHRVALRLPVRESSVSCWVRSRASSRKLQGLGLASEVVDLDDSAISLPVVAGHSLFYFAPPPGSGVEDMRVAALIRAIAETGHPHRVVYLSTSGVYGDCDGEWVDEQRPPSPRADRAWRRLDAERRWREWSLSSGGELVILRVAGIYGPGKLPLKRLQSGAPMVAETDSPITNHIHSRDLVDVCLAAMARGCSGEVYNVSDGHPGTMTAYFNQVADFLGLARPPVISLAEARRRLSPGMLSYLAESRRLSNRKMVEELEVGLRYPTLADGLPASLDEEQGGNNQG</sequence>
<dbReference type="CDD" id="cd05266">
    <property type="entry name" value="SDR_a4"/>
    <property type="match status" value="1"/>
</dbReference>
<dbReference type="Gene3D" id="3.40.50.720">
    <property type="entry name" value="NAD(P)-binding Rossmann-like Domain"/>
    <property type="match status" value="1"/>
</dbReference>
<keyword evidence="3" id="KW-1185">Reference proteome</keyword>
<dbReference type="SUPFAM" id="SSF51735">
    <property type="entry name" value="NAD(P)-binding Rossmann-fold domains"/>
    <property type="match status" value="1"/>
</dbReference>
<evidence type="ECO:0000313" key="2">
    <source>
        <dbReference type="EMBL" id="RDH83331.1"/>
    </source>
</evidence>
<name>A0A370DEM7_9GAMM</name>
<dbReference type="InterPro" id="IPR036291">
    <property type="entry name" value="NAD(P)-bd_dom_sf"/>
</dbReference>
<dbReference type="GO" id="GO:0005737">
    <property type="term" value="C:cytoplasm"/>
    <property type="evidence" value="ECO:0007669"/>
    <property type="project" value="TreeGrafter"/>
</dbReference>